<sequence length="157" mass="18419">MQMMTLKFSVAYMIITGFLTHYYIMSNVMTNDIANITNNTSKVYLSSVMASIMGILEVLMFDIHNKTISSKYYIVLFLCFIGFLWLYRKQISVNESNYLKEMIEHHDMALFTSKNILDKPNISDKVRRFATKIVNTQTKEIEEMKQLIQEQIQQGKM</sequence>
<evidence type="ECO:0000256" key="1">
    <source>
        <dbReference type="SAM" id="Phobius"/>
    </source>
</evidence>
<dbReference type="AlphaFoldDB" id="A0A6C0D909"/>
<dbReference type="Gene3D" id="1.20.1260.10">
    <property type="match status" value="1"/>
</dbReference>
<evidence type="ECO:0000259" key="2">
    <source>
        <dbReference type="Pfam" id="PF03713"/>
    </source>
</evidence>
<keyword evidence="1" id="KW-0472">Membrane</keyword>
<proteinExistence type="predicted"/>
<protein>
    <recommendedName>
        <fullName evidence="2">DUF305 domain-containing protein</fullName>
    </recommendedName>
</protein>
<feature type="domain" description="DUF305" evidence="2">
    <location>
        <begin position="96"/>
        <end position="147"/>
    </location>
</feature>
<accession>A0A6C0D909</accession>
<name>A0A6C0D909_9ZZZZ</name>
<feature type="transmembrane region" description="Helical" evidence="1">
    <location>
        <begin position="70"/>
        <end position="87"/>
    </location>
</feature>
<feature type="transmembrane region" description="Helical" evidence="1">
    <location>
        <begin position="44"/>
        <end position="63"/>
    </location>
</feature>
<keyword evidence="1" id="KW-1133">Transmembrane helix</keyword>
<dbReference type="Pfam" id="PF03713">
    <property type="entry name" value="DUF305"/>
    <property type="match status" value="1"/>
</dbReference>
<reference evidence="3" key="1">
    <citation type="journal article" date="2020" name="Nature">
        <title>Giant virus diversity and host interactions through global metagenomics.</title>
        <authorList>
            <person name="Schulz F."/>
            <person name="Roux S."/>
            <person name="Paez-Espino D."/>
            <person name="Jungbluth S."/>
            <person name="Walsh D.A."/>
            <person name="Denef V.J."/>
            <person name="McMahon K.D."/>
            <person name="Konstantinidis K.T."/>
            <person name="Eloe-Fadrosh E.A."/>
            <person name="Kyrpides N.C."/>
            <person name="Woyke T."/>
        </authorList>
    </citation>
    <scope>NUCLEOTIDE SEQUENCE</scope>
    <source>
        <strain evidence="3">GVMAG-M-3300023174-130</strain>
    </source>
</reference>
<dbReference type="EMBL" id="MN739555">
    <property type="protein sequence ID" value="QHT12997.1"/>
    <property type="molecule type" value="Genomic_DNA"/>
</dbReference>
<organism evidence="3">
    <name type="scientific">viral metagenome</name>
    <dbReference type="NCBI Taxonomy" id="1070528"/>
    <lineage>
        <taxon>unclassified sequences</taxon>
        <taxon>metagenomes</taxon>
        <taxon>organismal metagenomes</taxon>
    </lineage>
</organism>
<dbReference type="InterPro" id="IPR012347">
    <property type="entry name" value="Ferritin-like"/>
</dbReference>
<feature type="transmembrane region" description="Helical" evidence="1">
    <location>
        <begin position="7"/>
        <end position="24"/>
    </location>
</feature>
<evidence type="ECO:0000313" key="3">
    <source>
        <dbReference type="EMBL" id="QHT12997.1"/>
    </source>
</evidence>
<dbReference type="InterPro" id="IPR005183">
    <property type="entry name" value="DUF305_CopM-like"/>
</dbReference>
<keyword evidence="1" id="KW-0812">Transmembrane</keyword>